<dbReference type="InterPro" id="IPR018501">
    <property type="entry name" value="DDT_dom"/>
</dbReference>
<dbReference type="GO" id="GO:0000228">
    <property type="term" value="C:nuclear chromosome"/>
    <property type="evidence" value="ECO:0007669"/>
    <property type="project" value="TreeGrafter"/>
</dbReference>
<keyword evidence="2 3" id="KW-0539">Nucleus</keyword>
<sequence>MPLLNKKNFVINDPPPNLRDDEEVFYSELTNEIFRDYEEFCERIFLCNSLVWSCSYTGRSGLTYQEAINSELLAKKMLNEFPLKLRIPVLYLTTLTERSSLLEFAEDVFAFARDRYFIGEEVEVNFTNDTWSDCRIIKVQYPTQKRLQEHNQQNQKTKSGERDYWPPAGLYSYEVEVEEKGEGDAATATRHFVSADKVRRRKGVYTREKNRLYIKQFVERQDSVWKLKKSVYHKYGIDKVKFDMIFCGPAMVSLAPSKKKPVIKKPVKDATKKEIKKQKVQGSIDKYFAKRKSGDKQENSGESNNQKKPTPKKPGETPQKTLVQKLKNKYKMNAKNGKVLKTAKDNKTEKVPRERKKKEVPVKKPLTKDELQKLAVECKDKDVKEKFAFLKKNNLTKEEKVQVLELVKEYTKFREDLECSTLKELPAPLPIKMRIPNELFGDFLHMLEFFNSFNNVVNVRDFFSGGITFELLERALVEKEVAGPLSDVIHVLLATLFELQDQDEDYDDKLKDKVLIINSLINQILSFGSIKESIEEELENLRGARVELRSKRAAEVKRIKEAEKELKEQQKAATGENKDKDKSKEKEKEKDGMEVDGGDAEPKTRLRLDKNLVDNY</sequence>
<evidence type="ECO:0000256" key="2">
    <source>
        <dbReference type="ARBA" id="ARBA00023242"/>
    </source>
</evidence>
<reference evidence="7 8" key="1">
    <citation type="journal article" date="2017" name="Gigascience">
        <title>Genome sequence of the small brown planthopper, Laodelphax striatellus.</title>
        <authorList>
            <person name="Zhu J."/>
            <person name="Jiang F."/>
            <person name="Wang X."/>
            <person name="Yang P."/>
            <person name="Bao Y."/>
            <person name="Zhao W."/>
            <person name="Wang W."/>
            <person name="Lu H."/>
            <person name="Wang Q."/>
            <person name="Cui N."/>
            <person name="Li J."/>
            <person name="Chen X."/>
            <person name="Luo L."/>
            <person name="Yu J."/>
            <person name="Kang L."/>
            <person name="Cui F."/>
        </authorList>
    </citation>
    <scope>NUCLEOTIDE SEQUENCE [LARGE SCALE GENOMIC DNA]</scope>
    <source>
        <strain evidence="7">Lst14</strain>
    </source>
</reference>
<comment type="subcellular location">
    <subcellularLocation>
        <location evidence="1 3">Nucleus</location>
    </subcellularLocation>
</comment>
<feature type="compositionally biased region" description="Basic and acidic residues" evidence="4">
    <location>
        <begin position="566"/>
        <end position="593"/>
    </location>
</feature>
<dbReference type="EMBL" id="QKKF02010000">
    <property type="protein sequence ID" value="RZF44989.1"/>
    <property type="molecule type" value="Genomic_DNA"/>
</dbReference>
<dbReference type="PANTHER" id="PTHR46510">
    <property type="entry name" value="BROMODOMAIN ADJACENT TO ZINC FINGER DOMAIN PROTEIN 1A"/>
    <property type="match status" value="1"/>
</dbReference>
<evidence type="ECO:0000256" key="1">
    <source>
        <dbReference type="ARBA" id="ARBA00004123"/>
    </source>
</evidence>
<dbReference type="GO" id="GO:0006338">
    <property type="term" value="P:chromatin remodeling"/>
    <property type="evidence" value="ECO:0007669"/>
    <property type="project" value="InterPro"/>
</dbReference>
<dbReference type="SMR" id="A0A482XHK3"/>
<organism evidence="7 8">
    <name type="scientific">Laodelphax striatellus</name>
    <name type="common">Small brown planthopper</name>
    <name type="synonym">Delphax striatella</name>
    <dbReference type="NCBI Taxonomy" id="195883"/>
    <lineage>
        <taxon>Eukaryota</taxon>
        <taxon>Metazoa</taxon>
        <taxon>Ecdysozoa</taxon>
        <taxon>Arthropoda</taxon>
        <taxon>Hexapoda</taxon>
        <taxon>Insecta</taxon>
        <taxon>Pterygota</taxon>
        <taxon>Neoptera</taxon>
        <taxon>Paraneoptera</taxon>
        <taxon>Hemiptera</taxon>
        <taxon>Auchenorrhyncha</taxon>
        <taxon>Fulgoroidea</taxon>
        <taxon>Delphacidae</taxon>
        <taxon>Criomorphinae</taxon>
        <taxon>Laodelphax</taxon>
    </lineage>
</organism>
<dbReference type="PROSITE" id="PS51136">
    <property type="entry name" value="WAC"/>
    <property type="match status" value="1"/>
</dbReference>
<dbReference type="GO" id="GO:0008623">
    <property type="term" value="C:CHRAC"/>
    <property type="evidence" value="ECO:0007669"/>
    <property type="project" value="TreeGrafter"/>
</dbReference>
<dbReference type="GO" id="GO:0045740">
    <property type="term" value="P:positive regulation of DNA replication"/>
    <property type="evidence" value="ECO:0007669"/>
    <property type="project" value="TreeGrafter"/>
</dbReference>
<evidence type="ECO:0000256" key="4">
    <source>
        <dbReference type="SAM" id="MobiDB-lite"/>
    </source>
</evidence>
<dbReference type="AlphaFoldDB" id="A0A482XHK3"/>
<dbReference type="Pfam" id="PF10537">
    <property type="entry name" value="WAC_Acf1_DNA_bd"/>
    <property type="match status" value="1"/>
</dbReference>
<evidence type="ECO:0008006" key="9">
    <source>
        <dbReference type="Google" id="ProtNLM"/>
    </source>
</evidence>
<evidence type="ECO:0000256" key="3">
    <source>
        <dbReference type="PROSITE-ProRule" id="PRU00475"/>
    </source>
</evidence>
<evidence type="ECO:0000313" key="8">
    <source>
        <dbReference type="Proteomes" id="UP000291343"/>
    </source>
</evidence>
<dbReference type="InParanoid" id="A0A482XHK3"/>
<feature type="domain" description="DDT" evidence="5">
    <location>
        <begin position="437"/>
        <end position="502"/>
    </location>
</feature>
<dbReference type="STRING" id="195883.A0A482XHK3"/>
<dbReference type="GO" id="GO:0031445">
    <property type="term" value="P:regulation of heterochromatin formation"/>
    <property type="evidence" value="ECO:0007669"/>
    <property type="project" value="TreeGrafter"/>
</dbReference>
<dbReference type="PROSITE" id="PS50827">
    <property type="entry name" value="DDT"/>
    <property type="match status" value="1"/>
</dbReference>
<dbReference type="GO" id="GO:0006355">
    <property type="term" value="P:regulation of DNA-templated transcription"/>
    <property type="evidence" value="ECO:0007669"/>
    <property type="project" value="TreeGrafter"/>
</dbReference>
<dbReference type="Proteomes" id="UP000291343">
    <property type="component" value="Unassembled WGS sequence"/>
</dbReference>
<dbReference type="InterPro" id="IPR047171">
    <property type="entry name" value="BAZ1A"/>
</dbReference>
<evidence type="ECO:0000259" key="5">
    <source>
        <dbReference type="PROSITE" id="PS50827"/>
    </source>
</evidence>
<feature type="region of interest" description="Disordered" evidence="4">
    <location>
        <begin position="566"/>
        <end position="616"/>
    </location>
</feature>
<dbReference type="GO" id="GO:0003677">
    <property type="term" value="F:DNA binding"/>
    <property type="evidence" value="ECO:0007669"/>
    <property type="project" value="TreeGrafter"/>
</dbReference>
<feature type="domain" description="WAC" evidence="6">
    <location>
        <begin position="22"/>
        <end position="128"/>
    </location>
</feature>
<accession>A0A482XHK3</accession>
<dbReference type="Pfam" id="PF02791">
    <property type="entry name" value="DDT"/>
    <property type="match status" value="1"/>
</dbReference>
<dbReference type="OrthoDB" id="332390at2759"/>
<feature type="compositionally biased region" description="Basic and acidic residues" evidence="4">
    <location>
        <begin position="600"/>
        <end position="616"/>
    </location>
</feature>
<comment type="caution">
    <text evidence="7">The sequence shown here is derived from an EMBL/GenBank/DDBJ whole genome shotgun (WGS) entry which is preliminary data.</text>
</comment>
<dbReference type="PANTHER" id="PTHR46510:SF1">
    <property type="entry name" value="BROMODOMAIN ADJACENT TO ZINC FINGER DOMAIN PROTEIN 1A"/>
    <property type="match status" value="1"/>
</dbReference>
<dbReference type="InterPro" id="IPR013136">
    <property type="entry name" value="WSTF_Acf1_Cbp146"/>
</dbReference>
<proteinExistence type="predicted"/>
<protein>
    <recommendedName>
        <fullName evidence="9">WAC domain-containing protein</fullName>
    </recommendedName>
</protein>
<feature type="region of interest" description="Disordered" evidence="4">
    <location>
        <begin position="288"/>
        <end position="320"/>
    </location>
</feature>
<evidence type="ECO:0000259" key="6">
    <source>
        <dbReference type="PROSITE" id="PS51136"/>
    </source>
</evidence>
<name>A0A482XHK3_LAOST</name>
<dbReference type="SMART" id="SM00571">
    <property type="entry name" value="DDT"/>
    <property type="match status" value="1"/>
</dbReference>
<keyword evidence="8" id="KW-1185">Reference proteome</keyword>
<evidence type="ECO:0000313" key="7">
    <source>
        <dbReference type="EMBL" id="RZF44989.1"/>
    </source>
</evidence>
<gene>
    <name evidence="7" type="ORF">LSTR_LSTR001950</name>
</gene>